<dbReference type="OrthoDB" id="49685at2"/>
<dbReference type="Pfam" id="PF00480">
    <property type="entry name" value="ROK"/>
    <property type="match status" value="1"/>
</dbReference>
<dbReference type="Gene3D" id="3.30.420.40">
    <property type="match status" value="2"/>
</dbReference>
<keyword evidence="1" id="KW-0808">Transferase</keyword>
<reference evidence="1 2" key="1">
    <citation type="submission" date="2017-04" db="EMBL/GenBank/DDBJ databases">
        <authorList>
            <person name="Afonso C.L."/>
            <person name="Miller P.J."/>
            <person name="Scott M.A."/>
            <person name="Spackman E."/>
            <person name="Goraichik I."/>
            <person name="Dimitrov K.M."/>
            <person name="Suarez D.L."/>
            <person name="Swayne D.E."/>
        </authorList>
    </citation>
    <scope>NUCLEOTIDE SEQUENCE [LARGE SCALE GENOMIC DNA]</scope>
    <source>
        <strain evidence="1 2">CGMCC 1.10972</strain>
    </source>
</reference>
<dbReference type="InterPro" id="IPR043129">
    <property type="entry name" value="ATPase_NBD"/>
</dbReference>
<dbReference type="SUPFAM" id="SSF53067">
    <property type="entry name" value="Actin-like ATPase domain"/>
    <property type="match status" value="2"/>
</dbReference>
<dbReference type="InterPro" id="IPR000600">
    <property type="entry name" value="ROK"/>
</dbReference>
<organism evidence="1 2">
    <name type="scientific">Fulvimarina manganoxydans</name>
    <dbReference type="NCBI Taxonomy" id="937218"/>
    <lineage>
        <taxon>Bacteria</taxon>
        <taxon>Pseudomonadati</taxon>
        <taxon>Pseudomonadota</taxon>
        <taxon>Alphaproteobacteria</taxon>
        <taxon>Hyphomicrobiales</taxon>
        <taxon>Aurantimonadaceae</taxon>
        <taxon>Fulvimarina</taxon>
    </lineage>
</organism>
<name>A0A1W2BIZ6_9HYPH</name>
<proteinExistence type="predicted"/>
<dbReference type="PANTHER" id="PTHR18964">
    <property type="entry name" value="ROK (REPRESSOR, ORF, KINASE) FAMILY"/>
    <property type="match status" value="1"/>
</dbReference>
<gene>
    <name evidence="1" type="ORF">SAMN06297251_106157</name>
</gene>
<protein>
    <submittedName>
        <fullName evidence="1">Sugar kinase of the NBD/HSP70 family, may contain an N-terminal HTH domain</fullName>
    </submittedName>
</protein>
<dbReference type="RefSeq" id="WP_084409801.1">
    <property type="nucleotide sequence ID" value="NZ_FWXR01000006.1"/>
</dbReference>
<dbReference type="Proteomes" id="UP000192656">
    <property type="component" value="Unassembled WGS sequence"/>
</dbReference>
<dbReference type="GO" id="GO:0016301">
    <property type="term" value="F:kinase activity"/>
    <property type="evidence" value="ECO:0007669"/>
    <property type="project" value="UniProtKB-KW"/>
</dbReference>
<dbReference type="Gene3D" id="1.10.10.10">
    <property type="entry name" value="Winged helix-like DNA-binding domain superfamily/Winged helix DNA-binding domain"/>
    <property type="match status" value="1"/>
</dbReference>
<keyword evidence="2" id="KW-1185">Reference proteome</keyword>
<dbReference type="EMBL" id="FWXR01000006">
    <property type="protein sequence ID" value="SMC72939.1"/>
    <property type="molecule type" value="Genomic_DNA"/>
</dbReference>
<dbReference type="SUPFAM" id="SSF46785">
    <property type="entry name" value="Winged helix' DNA-binding domain"/>
    <property type="match status" value="1"/>
</dbReference>
<dbReference type="InterPro" id="IPR036390">
    <property type="entry name" value="WH_DNA-bd_sf"/>
</dbReference>
<evidence type="ECO:0000313" key="2">
    <source>
        <dbReference type="Proteomes" id="UP000192656"/>
    </source>
</evidence>
<accession>A0A1W2BIZ6</accession>
<sequence length="409" mass="43490">MLAKTDAEGVRAHNRRVVIDQLRRSSVSTRRAVSAATGLSVSSASAITAALIRDGVLIEIPDDERGLKRGRPERRLGFEPSAATVAAVKIAVGEMAVRVSDYAGQPLAYVHRTMTIADLDADRMVAAIADLVREAEALVKRAGHPKTERLTLAVQGKTDAEDGRIVWSPAMKHRDLVVGPKLAQALGATISVCNDCSLMPEGVRWRGGTNARDFAFLFIGFGVGMGLRIGGRTFQDGTNSAVEFGHINHVPGGAACRCGNSGCVEAYAGDYAIWRRALGRPASEIIDRRISDAEIHRLAEDARKAPGDARSAFEEAGIAIGYGLGRLFTIIDPLPIIFTGVGAHAIDLMEPAIRKGIAESSIAEQGADVPFSVEEDVDALVFEAATNHALAGIDERFARSPGRHAEAAE</sequence>
<dbReference type="InterPro" id="IPR036388">
    <property type="entry name" value="WH-like_DNA-bd_sf"/>
</dbReference>
<keyword evidence="1" id="KW-0418">Kinase</keyword>
<dbReference type="PANTHER" id="PTHR18964:SF173">
    <property type="entry name" value="GLUCOKINASE"/>
    <property type="match status" value="1"/>
</dbReference>
<dbReference type="STRING" id="937218.SAMN06297251_106157"/>
<dbReference type="AlphaFoldDB" id="A0A1W2BIZ6"/>
<evidence type="ECO:0000313" key="1">
    <source>
        <dbReference type="EMBL" id="SMC72939.1"/>
    </source>
</evidence>